<protein>
    <submittedName>
        <fullName evidence="2">Uncharacterized protein</fullName>
    </submittedName>
</protein>
<name>A0AAD0QYY3_PSEDL</name>
<dbReference type="AlphaFoldDB" id="A0AAD0QYY3"/>
<evidence type="ECO:0000313" key="3">
    <source>
        <dbReference type="Proteomes" id="UP000256503"/>
    </source>
</evidence>
<proteinExistence type="predicted"/>
<dbReference type="EMBL" id="CP031146">
    <property type="protein sequence ID" value="AXM96814.1"/>
    <property type="molecule type" value="Genomic_DNA"/>
</dbReference>
<organism evidence="2 3">
    <name type="scientific">Pseudomonas plecoglossicida</name>
    <dbReference type="NCBI Taxonomy" id="70775"/>
    <lineage>
        <taxon>Bacteria</taxon>
        <taxon>Pseudomonadati</taxon>
        <taxon>Pseudomonadota</taxon>
        <taxon>Gammaproteobacteria</taxon>
        <taxon>Pseudomonadales</taxon>
        <taxon>Pseudomonadaceae</taxon>
        <taxon>Pseudomonas</taxon>
    </lineage>
</organism>
<keyword evidence="1" id="KW-0175">Coiled coil</keyword>
<evidence type="ECO:0000313" key="2">
    <source>
        <dbReference type="EMBL" id="AXM96814.1"/>
    </source>
</evidence>
<accession>A0AAD0QYY3</accession>
<gene>
    <name evidence="2" type="ORF">DVB73_14005</name>
</gene>
<sequence length="243" mass="27545">MKAEAKQALLDFLEQEINSAAQNIINLKHRQDHYAYGQLQVFIAFRRILSDTVTDDLVESSSTRCDLDRGFLTAVEKTLFQLGLIEQATLNRLFESQLSHKHKRTAASPHVAVDYIQKYTFADGKKELILTSDLDRLAQLPTREDTSEPEPQPVKAQVRDFLDTQINVAAQKIIDTRRLDYDDYSNGELGYLLNLRRWMEGTSNPQDLGLHGAVTDVLQQAGAIAQCKSYLDGLLQHEPENKD</sequence>
<feature type="coiled-coil region" evidence="1">
    <location>
        <begin position="3"/>
        <end position="30"/>
    </location>
</feature>
<reference evidence="2 3" key="1">
    <citation type="submission" date="2018-07" db="EMBL/GenBank/DDBJ databases">
        <title>Complete genome sequence of a Pseudomonas plecoglossicida strain pathogenic to the marine fish, Larimichthys crocea.</title>
        <authorList>
            <person name="Tao Z."/>
        </authorList>
    </citation>
    <scope>NUCLEOTIDE SEQUENCE [LARGE SCALE GENOMIC DNA]</scope>
    <source>
        <strain evidence="2 3">XSDHY-P</strain>
    </source>
</reference>
<evidence type="ECO:0000256" key="1">
    <source>
        <dbReference type="SAM" id="Coils"/>
    </source>
</evidence>
<dbReference type="Proteomes" id="UP000256503">
    <property type="component" value="Chromosome"/>
</dbReference>